<sequence length="317" mass="35880">MDSNFVVGKHLLVGTNSHNQQTLKRDLLLFDGFVDLEYGSEYPSLCKAVLGQMESQLGEIRDTVKYPFLTSMLSFSELCSIGLVKSFEELGLESQVLNFEAAINIADRLPSKGIKKFSFCEAFDIKARPDREVENEMIYFASEKLREQGSVATPRLREMPCTSINHKSLVTQVVLEKFPLPDEGISINRILDFKADNDSVRRLGSLNVLINRLVREQANPSDVRQEIEQLILEAKSVMQAKKFAYKESKLTKAVRVIESVIKGNLGELFKIRDQEKAENAIAKELNVTHEEIALMQLETASEWKHVAYILHAESIVK</sequence>
<dbReference type="AlphaFoldDB" id="A0A1S1N0L6"/>
<evidence type="ECO:0000313" key="2">
    <source>
        <dbReference type="Proteomes" id="UP000179786"/>
    </source>
</evidence>
<reference evidence="1 2" key="1">
    <citation type="submission" date="2016-09" db="EMBL/GenBank/DDBJ databases">
        <title>Pseudoalteromonas amylolytica sp. nov., isolated from the surface seawater.</title>
        <authorList>
            <person name="Wu Y.-H."/>
            <person name="Cheng H."/>
            <person name="Jin X.-B."/>
            <person name="Wang C.-S."/>
            <person name="Xu X.-W."/>
        </authorList>
    </citation>
    <scope>NUCLEOTIDE SEQUENCE [LARGE SCALE GENOMIC DNA]</scope>
    <source>
        <strain evidence="1 2">JW1</strain>
    </source>
</reference>
<evidence type="ECO:0000313" key="1">
    <source>
        <dbReference type="EMBL" id="OHU93183.1"/>
    </source>
</evidence>
<protein>
    <submittedName>
        <fullName evidence="1">Uncharacterized protein</fullName>
    </submittedName>
</protein>
<dbReference type="EMBL" id="MKJU01000004">
    <property type="protein sequence ID" value="OHU93183.1"/>
    <property type="molecule type" value="Genomic_DNA"/>
</dbReference>
<name>A0A1S1N0L6_9GAMM</name>
<gene>
    <name evidence="1" type="ORF">BET10_02440</name>
</gene>
<proteinExistence type="predicted"/>
<dbReference type="RefSeq" id="WP_070982888.1">
    <property type="nucleotide sequence ID" value="NZ_MKJU01000004.1"/>
</dbReference>
<dbReference type="STRING" id="1859457.BET10_02440"/>
<comment type="caution">
    <text evidence="1">The sequence shown here is derived from an EMBL/GenBank/DDBJ whole genome shotgun (WGS) entry which is preliminary data.</text>
</comment>
<accession>A0A1S1N0L6</accession>
<organism evidence="1 2">
    <name type="scientific">Pseudoalteromonas amylolytica</name>
    <dbReference type="NCBI Taxonomy" id="1859457"/>
    <lineage>
        <taxon>Bacteria</taxon>
        <taxon>Pseudomonadati</taxon>
        <taxon>Pseudomonadota</taxon>
        <taxon>Gammaproteobacteria</taxon>
        <taxon>Alteromonadales</taxon>
        <taxon>Pseudoalteromonadaceae</taxon>
        <taxon>Pseudoalteromonas</taxon>
    </lineage>
</organism>
<keyword evidence="2" id="KW-1185">Reference proteome</keyword>
<dbReference type="Proteomes" id="UP000179786">
    <property type="component" value="Unassembled WGS sequence"/>
</dbReference>